<feature type="transmembrane region" description="Helical" evidence="7">
    <location>
        <begin position="542"/>
        <end position="570"/>
    </location>
</feature>
<evidence type="ECO:0000313" key="8">
    <source>
        <dbReference type="EMBL" id="ORX89593.1"/>
    </source>
</evidence>
<gene>
    <name evidence="8" type="ORF">K493DRAFT_289134</name>
</gene>
<comment type="similarity">
    <text evidence="7">Belongs to the inorganic phosphate transporter (PiT) (TC 2.A.20) family.</text>
</comment>
<dbReference type="InterPro" id="IPR001204">
    <property type="entry name" value="Phos_transporter"/>
</dbReference>
<keyword evidence="9" id="KW-1185">Reference proteome</keyword>
<feature type="transmembrane region" description="Helical" evidence="7">
    <location>
        <begin position="146"/>
        <end position="166"/>
    </location>
</feature>
<keyword evidence="5 7" id="KW-1133">Transmembrane helix</keyword>
<keyword evidence="4 7" id="KW-0812">Transmembrane</keyword>
<sequence length="576" mass="62570">MLVHDFTWIFVVCIIFAFLDAYGIGANDVANSFSTSVSSKSLTLGQACVIAVFTEFLGAFLMGSGTAETIKGKIISIKNFENQPELLMLAMTCALVGSSTWVLFATRNGWPVSTTHAIVGAIIGVGIAAFGPNSVDWSYNGVAKIITSWFISPVCAGIVASIIYLVTKHGVLKHKNSFERGLIAIPLYFGFTAFINAFYIIYKGSPGLNLASASPGAIWGSTVGITVAVMLFCWFFIRPWLVRKLQKKEDLRWYHVFVIPFLGPRPSVTIHSEEEGKAEKGEHEIAEEGDAAPTGVFERIKAVVLHGVRKDVVNCKGERMQKIHDAAIRYDDDTDGQDHHLLVHLPRVCWYSGQYNLLGDAAPTGVFERIKAVVLHGVRKDVVNCKGERMQKIHDAAIRYDDDTEYMYSFLQVITASMASFAHGSNDVANAVGPLSTVYHVWSTGTVDVSGKTPIPLWVLAMGGVAIDLGLITYGYHIMRTLGNKITYHSPTRGFSMELGSSLTVLTASKIGLPVSTTHCITGATAAVGLCNGTASSLNWRIIAWCFLSWILTLPFAGVVAGLLFSFAAYAPKFAL</sequence>
<accession>A0A1Y1XV45</accession>
<evidence type="ECO:0000256" key="2">
    <source>
        <dbReference type="ARBA" id="ARBA00022448"/>
    </source>
</evidence>
<evidence type="ECO:0000256" key="6">
    <source>
        <dbReference type="ARBA" id="ARBA00023136"/>
    </source>
</evidence>
<dbReference type="EMBL" id="MCFE01000434">
    <property type="protein sequence ID" value="ORX89593.1"/>
    <property type="molecule type" value="Genomic_DNA"/>
</dbReference>
<keyword evidence="2 7" id="KW-0813">Transport</keyword>
<keyword evidence="3 7" id="KW-0592">Phosphate transport</keyword>
<dbReference type="PANTHER" id="PTHR11101">
    <property type="entry name" value="PHOSPHATE TRANSPORTER"/>
    <property type="match status" value="1"/>
</dbReference>
<dbReference type="GO" id="GO:0016020">
    <property type="term" value="C:membrane"/>
    <property type="evidence" value="ECO:0007669"/>
    <property type="project" value="UniProtKB-SubCell"/>
</dbReference>
<evidence type="ECO:0000256" key="3">
    <source>
        <dbReference type="ARBA" id="ARBA00022592"/>
    </source>
</evidence>
<feature type="transmembrane region" description="Helical" evidence="7">
    <location>
        <begin position="6"/>
        <end position="24"/>
    </location>
</feature>
<evidence type="ECO:0000313" key="9">
    <source>
        <dbReference type="Proteomes" id="UP000193498"/>
    </source>
</evidence>
<dbReference type="GO" id="GO:0005315">
    <property type="term" value="F:phosphate transmembrane transporter activity"/>
    <property type="evidence" value="ECO:0007669"/>
    <property type="project" value="InterPro"/>
</dbReference>
<evidence type="ECO:0000256" key="1">
    <source>
        <dbReference type="ARBA" id="ARBA00004141"/>
    </source>
</evidence>
<dbReference type="PANTHER" id="PTHR11101:SF80">
    <property type="entry name" value="PHOSPHATE TRANSPORTER"/>
    <property type="match status" value="1"/>
</dbReference>
<comment type="function">
    <text evidence="7">Sodium-phosphate symporter.</text>
</comment>
<dbReference type="STRING" id="1314790.A0A1Y1XV45"/>
<evidence type="ECO:0000256" key="7">
    <source>
        <dbReference type="RuleBase" id="RU363058"/>
    </source>
</evidence>
<dbReference type="Proteomes" id="UP000193498">
    <property type="component" value="Unassembled WGS sequence"/>
</dbReference>
<dbReference type="OrthoDB" id="260807at2759"/>
<evidence type="ECO:0000256" key="5">
    <source>
        <dbReference type="ARBA" id="ARBA00022989"/>
    </source>
</evidence>
<keyword evidence="6 7" id="KW-0472">Membrane</keyword>
<dbReference type="Pfam" id="PF01384">
    <property type="entry name" value="PHO4"/>
    <property type="match status" value="1"/>
</dbReference>
<name>A0A1Y1XV45_9FUNG</name>
<reference evidence="8 9" key="1">
    <citation type="submission" date="2016-07" db="EMBL/GenBank/DDBJ databases">
        <title>Pervasive Adenine N6-methylation of Active Genes in Fungi.</title>
        <authorList>
            <consortium name="DOE Joint Genome Institute"/>
            <person name="Mondo S.J."/>
            <person name="Dannebaum R.O."/>
            <person name="Kuo R.C."/>
            <person name="Labutti K."/>
            <person name="Haridas S."/>
            <person name="Kuo A."/>
            <person name="Salamov A."/>
            <person name="Ahrendt S.R."/>
            <person name="Lipzen A."/>
            <person name="Sullivan W."/>
            <person name="Andreopoulos W.B."/>
            <person name="Clum A."/>
            <person name="Lindquist E."/>
            <person name="Daum C."/>
            <person name="Ramamoorthy G.K."/>
            <person name="Gryganskyi A."/>
            <person name="Culley D."/>
            <person name="Magnuson J.K."/>
            <person name="James T.Y."/>
            <person name="O'Malley M.A."/>
            <person name="Stajich J.E."/>
            <person name="Spatafora J.W."/>
            <person name="Visel A."/>
            <person name="Grigoriev I.V."/>
        </authorList>
    </citation>
    <scope>NUCLEOTIDE SEQUENCE [LARGE SCALE GENOMIC DNA]</scope>
    <source>
        <strain evidence="8 9">CBS 931.73</strain>
    </source>
</reference>
<feature type="transmembrane region" description="Helical" evidence="7">
    <location>
        <begin position="44"/>
        <end position="66"/>
    </location>
</feature>
<proteinExistence type="inferred from homology"/>
<feature type="transmembrane region" description="Helical" evidence="7">
    <location>
        <begin position="117"/>
        <end position="134"/>
    </location>
</feature>
<organism evidence="8 9">
    <name type="scientific">Basidiobolus meristosporus CBS 931.73</name>
    <dbReference type="NCBI Taxonomy" id="1314790"/>
    <lineage>
        <taxon>Eukaryota</taxon>
        <taxon>Fungi</taxon>
        <taxon>Fungi incertae sedis</taxon>
        <taxon>Zoopagomycota</taxon>
        <taxon>Entomophthoromycotina</taxon>
        <taxon>Basidiobolomycetes</taxon>
        <taxon>Basidiobolales</taxon>
        <taxon>Basidiobolaceae</taxon>
        <taxon>Basidiobolus</taxon>
    </lineage>
</organism>
<feature type="transmembrane region" description="Helical" evidence="7">
    <location>
        <begin position="457"/>
        <end position="476"/>
    </location>
</feature>
<dbReference type="AlphaFoldDB" id="A0A1Y1XV45"/>
<feature type="transmembrane region" description="Helical" evidence="7">
    <location>
        <begin position="217"/>
        <end position="237"/>
    </location>
</feature>
<feature type="transmembrane region" description="Helical" evidence="7">
    <location>
        <begin position="178"/>
        <end position="202"/>
    </location>
</feature>
<dbReference type="GO" id="GO:0035435">
    <property type="term" value="P:phosphate ion transmembrane transport"/>
    <property type="evidence" value="ECO:0007669"/>
    <property type="project" value="TreeGrafter"/>
</dbReference>
<evidence type="ECO:0000256" key="4">
    <source>
        <dbReference type="ARBA" id="ARBA00022692"/>
    </source>
</evidence>
<dbReference type="InParanoid" id="A0A1Y1XV45"/>
<protein>
    <recommendedName>
        <fullName evidence="7">Phosphate transporter</fullName>
    </recommendedName>
</protein>
<comment type="subcellular location">
    <subcellularLocation>
        <location evidence="1 7">Membrane</location>
        <topology evidence="1 7">Multi-pass membrane protein</topology>
    </subcellularLocation>
</comment>
<comment type="caution">
    <text evidence="8">The sequence shown here is derived from an EMBL/GenBank/DDBJ whole genome shotgun (WGS) entry which is preliminary data.</text>
</comment>